<keyword evidence="1" id="KW-0472">Membrane</keyword>
<gene>
    <name evidence="2" type="ORF">CYLTODRAFT_456404</name>
</gene>
<protein>
    <submittedName>
        <fullName evidence="2">Uncharacterized protein</fullName>
    </submittedName>
</protein>
<feature type="transmembrane region" description="Helical" evidence="1">
    <location>
        <begin position="127"/>
        <end position="148"/>
    </location>
</feature>
<dbReference type="AlphaFoldDB" id="A0A0D7B4D4"/>
<dbReference type="Proteomes" id="UP000054007">
    <property type="component" value="Unassembled WGS sequence"/>
</dbReference>
<dbReference type="EMBL" id="KN880594">
    <property type="protein sequence ID" value="KIY65342.1"/>
    <property type="molecule type" value="Genomic_DNA"/>
</dbReference>
<name>A0A0D7B4D4_9AGAR</name>
<evidence type="ECO:0000313" key="2">
    <source>
        <dbReference type="EMBL" id="KIY65342.1"/>
    </source>
</evidence>
<evidence type="ECO:0000313" key="3">
    <source>
        <dbReference type="Proteomes" id="UP000054007"/>
    </source>
</evidence>
<evidence type="ECO:0000256" key="1">
    <source>
        <dbReference type="SAM" id="Phobius"/>
    </source>
</evidence>
<sequence>MAVIKNSSVSARNTRKQKSFQPISSGSLLRTCYRRYLLNAPRNSIKHEVLAFQRILNRVEAAFVQTHRRVNAPEIIPHSVVVCLAHGHKKHYTIKGCNNFLEPESEETNLQNESRLFTIWLEAGENFFVQVNIASFLCAVIVATYIILSLSTVHVVS</sequence>
<keyword evidence="1" id="KW-1133">Transmembrane helix</keyword>
<accession>A0A0D7B4D4</accession>
<keyword evidence="3" id="KW-1185">Reference proteome</keyword>
<organism evidence="2 3">
    <name type="scientific">Cylindrobasidium torrendii FP15055 ss-10</name>
    <dbReference type="NCBI Taxonomy" id="1314674"/>
    <lineage>
        <taxon>Eukaryota</taxon>
        <taxon>Fungi</taxon>
        <taxon>Dikarya</taxon>
        <taxon>Basidiomycota</taxon>
        <taxon>Agaricomycotina</taxon>
        <taxon>Agaricomycetes</taxon>
        <taxon>Agaricomycetidae</taxon>
        <taxon>Agaricales</taxon>
        <taxon>Marasmiineae</taxon>
        <taxon>Physalacriaceae</taxon>
        <taxon>Cylindrobasidium</taxon>
    </lineage>
</organism>
<keyword evidence="1" id="KW-0812">Transmembrane</keyword>
<proteinExistence type="predicted"/>
<reference evidence="2 3" key="1">
    <citation type="journal article" date="2015" name="Fungal Genet. Biol.">
        <title>Evolution of novel wood decay mechanisms in Agaricales revealed by the genome sequences of Fistulina hepatica and Cylindrobasidium torrendii.</title>
        <authorList>
            <person name="Floudas D."/>
            <person name="Held B.W."/>
            <person name="Riley R."/>
            <person name="Nagy L.G."/>
            <person name="Koehler G."/>
            <person name="Ransdell A.S."/>
            <person name="Younus H."/>
            <person name="Chow J."/>
            <person name="Chiniquy J."/>
            <person name="Lipzen A."/>
            <person name="Tritt A."/>
            <person name="Sun H."/>
            <person name="Haridas S."/>
            <person name="LaButti K."/>
            <person name="Ohm R.A."/>
            <person name="Kues U."/>
            <person name="Blanchette R.A."/>
            <person name="Grigoriev I.V."/>
            <person name="Minto R.E."/>
            <person name="Hibbett D.S."/>
        </authorList>
    </citation>
    <scope>NUCLEOTIDE SEQUENCE [LARGE SCALE GENOMIC DNA]</scope>
    <source>
        <strain evidence="2 3">FP15055 ss-10</strain>
    </source>
</reference>